<organism evidence="1">
    <name type="scientific">Anopheles darlingi</name>
    <name type="common">Mosquito</name>
    <dbReference type="NCBI Taxonomy" id="43151"/>
    <lineage>
        <taxon>Eukaryota</taxon>
        <taxon>Metazoa</taxon>
        <taxon>Ecdysozoa</taxon>
        <taxon>Arthropoda</taxon>
        <taxon>Hexapoda</taxon>
        <taxon>Insecta</taxon>
        <taxon>Pterygota</taxon>
        <taxon>Neoptera</taxon>
        <taxon>Endopterygota</taxon>
        <taxon>Diptera</taxon>
        <taxon>Nematocera</taxon>
        <taxon>Culicoidea</taxon>
        <taxon>Culicidae</taxon>
        <taxon>Anophelinae</taxon>
        <taxon>Anopheles</taxon>
    </lineage>
</organism>
<reference evidence="1" key="1">
    <citation type="submission" date="2018-01" db="EMBL/GenBank/DDBJ databases">
        <title>An insight into the sialome of Amazonian anophelines.</title>
        <authorList>
            <person name="Ribeiro J.M."/>
            <person name="Scarpassa V."/>
            <person name="Calvo E."/>
        </authorList>
    </citation>
    <scope>NUCLEOTIDE SEQUENCE</scope>
</reference>
<proteinExistence type="predicted"/>
<accession>A0A2M4DB98</accession>
<sequence>MAMVIVTIGALSAASRSNWSSCLHGNDTPESTGACHVSSCTRSMEKLKKNIEEIQTIASPPNRSSRCWRLFLGIFFRAVERMPWA</sequence>
<dbReference type="AlphaFoldDB" id="A0A2M4DB98"/>
<dbReference type="EMBL" id="GGFL01010180">
    <property type="protein sequence ID" value="MBW74358.1"/>
    <property type="molecule type" value="Transcribed_RNA"/>
</dbReference>
<name>A0A2M4DB98_ANODA</name>
<protein>
    <submittedName>
        <fullName evidence="1">Putative secreted protein</fullName>
    </submittedName>
</protein>
<evidence type="ECO:0000313" key="1">
    <source>
        <dbReference type="EMBL" id="MBW74358.1"/>
    </source>
</evidence>